<name>A0A9D5AJE9_PEA</name>
<keyword evidence="15" id="KW-0325">Glycoprotein</keyword>
<evidence type="ECO:0000256" key="21">
    <source>
        <dbReference type="SAM" id="SignalP"/>
    </source>
</evidence>
<evidence type="ECO:0000256" key="9">
    <source>
        <dbReference type="ARBA" id="ARBA00022777"/>
    </source>
</evidence>
<keyword evidence="5 20" id="KW-0812">Transmembrane</keyword>
<keyword evidence="6 21" id="KW-0732">Signal</keyword>
<evidence type="ECO:0000256" key="3">
    <source>
        <dbReference type="ARBA" id="ARBA00022527"/>
    </source>
</evidence>
<dbReference type="Proteomes" id="UP001058974">
    <property type="component" value="Chromosome 5"/>
</dbReference>
<keyword evidence="10 18" id="KW-0067">ATP-binding</keyword>
<keyword evidence="12 20" id="KW-0472">Membrane</keyword>
<dbReference type="Gene3D" id="1.10.510.10">
    <property type="entry name" value="Transferase(Phosphotransferase) domain 1"/>
    <property type="match status" value="1"/>
</dbReference>
<comment type="catalytic activity">
    <reaction evidence="17">
        <text>L-seryl-[protein] + ATP = O-phospho-L-seryl-[protein] + ADP + H(+)</text>
        <dbReference type="Rhea" id="RHEA:17989"/>
        <dbReference type="Rhea" id="RHEA-COMP:9863"/>
        <dbReference type="Rhea" id="RHEA-COMP:11604"/>
        <dbReference type="ChEBI" id="CHEBI:15378"/>
        <dbReference type="ChEBI" id="CHEBI:29999"/>
        <dbReference type="ChEBI" id="CHEBI:30616"/>
        <dbReference type="ChEBI" id="CHEBI:83421"/>
        <dbReference type="ChEBI" id="CHEBI:456216"/>
        <dbReference type="EC" id="2.7.11.1"/>
    </reaction>
</comment>
<dbReference type="GO" id="GO:0005524">
    <property type="term" value="F:ATP binding"/>
    <property type="evidence" value="ECO:0007669"/>
    <property type="project" value="UniProtKB-UniRule"/>
</dbReference>
<evidence type="ECO:0000313" key="25">
    <source>
        <dbReference type="Proteomes" id="UP001058974"/>
    </source>
</evidence>
<evidence type="ECO:0000256" key="1">
    <source>
        <dbReference type="ARBA" id="ARBA00004167"/>
    </source>
</evidence>
<feature type="domain" description="Gnk2-homologous" evidence="23">
    <location>
        <begin position="23"/>
        <end position="127"/>
    </location>
</feature>
<dbReference type="Pfam" id="PF07714">
    <property type="entry name" value="PK_Tyr_Ser-Thr"/>
    <property type="match status" value="1"/>
</dbReference>
<evidence type="ECO:0000256" key="14">
    <source>
        <dbReference type="ARBA" id="ARBA00023170"/>
    </source>
</evidence>
<keyword evidence="7" id="KW-0677">Repeat</keyword>
<evidence type="ECO:0000256" key="8">
    <source>
        <dbReference type="ARBA" id="ARBA00022741"/>
    </source>
</evidence>
<dbReference type="EC" id="2.7.11.1" evidence="2"/>
<feature type="domain" description="Gnk2-homologous" evidence="23">
    <location>
        <begin position="134"/>
        <end position="239"/>
    </location>
</feature>
<dbReference type="GO" id="GO:0005886">
    <property type="term" value="C:plasma membrane"/>
    <property type="evidence" value="ECO:0007669"/>
    <property type="project" value="TreeGrafter"/>
</dbReference>
<dbReference type="FunFam" id="3.30.200.20:FF:000195">
    <property type="entry name" value="G-type lectin S-receptor-like serine/threonine-protein kinase"/>
    <property type="match status" value="1"/>
</dbReference>
<evidence type="ECO:0000256" key="19">
    <source>
        <dbReference type="SAM" id="MobiDB-lite"/>
    </source>
</evidence>
<dbReference type="CDD" id="cd23509">
    <property type="entry name" value="Gnk2-like"/>
    <property type="match status" value="2"/>
</dbReference>
<comment type="caution">
    <text evidence="24">The sequence shown here is derived from an EMBL/GenBank/DDBJ whole genome shotgun (WGS) entry which is preliminary data.</text>
</comment>
<dbReference type="AlphaFoldDB" id="A0A9D5AJE9"/>
<organism evidence="24 25">
    <name type="scientific">Pisum sativum</name>
    <name type="common">Garden pea</name>
    <name type="synonym">Lathyrus oleraceus</name>
    <dbReference type="NCBI Taxonomy" id="3888"/>
    <lineage>
        <taxon>Eukaryota</taxon>
        <taxon>Viridiplantae</taxon>
        <taxon>Streptophyta</taxon>
        <taxon>Embryophyta</taxon>
        <taxon>Tracheophyta</taxon>
        <taxon>Spermatophyta</taxon>
        <taxon>Magnoliopsida</taxon>
        <taxon>eudicotyledons</taxon>
        <taxon>Gunneridae</taxon>
        <taxon>Pentapetalae</taxon>
        <taxon>rosids</taxon>
        <taxon>fabids</taxon>
        <taxon>Fabales</taxon>
        <taxon>Fabaceae</taxon>
        <taxon>Papilionoideae</taxon>
        <taxon>50 kb inversion clade</taxon>
        <taxon>NPAAA clade</taxon>
        <taxon>Hologalegina</taxon>
        <taxon>IRL clade</taxon>
        <taxon>Fabeae</taxon>
        <taxon>Lathyrus</taxon>
    </lineage>
</organism>
<evidence type="ECO:0000313" key="24">
    <source>
        <dbReference type="EMBL" id="KAI5411008.1"/>
    </source>
</evidence>
<keyword evidence="11 20" id="KW-1133">Transmembrane helix</keyword>
<dbReference type="InterPro" id="IPR001245">
    <property type="entry name" value="Ser-Thr/Tyr_kinase_cat_dom"/>
</dbReference>
<keyword evidence="8 18" id="KW-0547">Nucleotide-binding</keyword>
<accession>A0A9D5AJE9</accession>
<dbReference type="PANTHER" id="PTHR27002">
    <property type="entry name" value="RECEPTOR-LIKE SERINE/THREONINE-PROTEIN KINASE SD1-8"/>
    <property type="match status" value="1"/>
</dbReference>
<evidence type="ECO:0000256" key="5">
    <source>
        <dbReference type="ARBA" id="ARBA00022692"/>
    </source>
</evidence>
<gene>
    <name evidence="24" type="ORF">KIW84_056242</name>
</gene>
<keyword evidence="3" id="KW-0723">Serine/threonine-protein kinase</keyword>
<dbReference type="SUPFAM" id="SSF56112">
    <property type="entry name" value="Protein kinase-like (PK-like)"/>
    <property type="match status" value="1"/>
</dbReference>
<evidence type="ECO:0000256" key="15">
    <source>
        <dbReference type="ARBA" id="ARBA00023180"/>
    </source>
</evidence>
<evidence type="ECO:0000256" key="4">
    <source>
        <dbReference type="ARBA" id="ARBA00022679"/>
    </source>
</evidence>
<feature type="chain" id="PRO_5039635996" description="non-specific serine/threonine protein kinase" evidence="21">
    <location>
        <begin position="21"/>
        <end position="846"/>
    </location>
</feature>
<evidence type="ECO:0000259" key="23">
    <source>
        <dbReference type="PROSITE" id="PS51473"/>
    </source>
</evidence>
<evidence type="ECO:0000256" key="20">
    <source>
        <dbReference type="SAM" id="Phobius"/>
    </source>
</evidence>
<keyword evidence="9" id="KW-0418">Kinase</keyword>
<dbReference type="CDD" id="cd14066">
    <property type="entry name" value="STKc_IRAK"/>
    <property type="match status" value="1"/>
</dbReference>
<feature type="domain" description="Protein kinase" evidence="22">
    <location>
        <begin position="336"/>
        <end position="614"/>
    </location>
</feature>
<keyword evidence="14" id="KW-0675">Receptor</keyword>
<dbReference type="PROSITE" id="PS50011">
    <property type="entry name" value="PROTEIN_KINASE_DOM"/>
    <property type="match status" value="1"/>
</dbReference>
<dbReference type="EMBL" id="JAMSHJ010000005">
    <property type="protein sequence ID" value="KAI5411008.1"/>
    <property type="molecule type" value="Genomic_DNA"/>
</dbReference>
<dbReference type="GO" id="GO:0004674">
    <property type="term" value="F:protein serine/threonine kinase activity"/>
    <property type="evidence" value="ECO:0007669"/>
    <property type="project" value="UniProtKB-KW"/>
</dbReference>
<feature type="signal peptide" evidence="21">
    <location>
        <begin position="1"/>
        <end position="20"/>
    </location>
</feature>
<keyword evidence="25" id="KW-1185">Reference proteome</keyword>
<dbReference type="InterPro" id="IPR017441">
    <property type="entry name" value="Protein_kinase_ATP_BS"/>
</dbReference>
<evidence type="ECO:0000256" key="6">
    <source>
        <dbReference type="ARBA" id="ARBA00022729"/>
    </source>
</evidence>
<reference evidence="24 25" key="1">
    <citation type="journal article" date="2022" name="Nat. Genet.">
        <title>Improved pea reference genome and pan-genome highlight genomic features and evolutionary characteristics.</title>
        <authorList>
            <person name="Yang T."/>
            <person name="Liu R."/>
            <person name="Luo Y."/>
            <person name="Hu S."/>
            <person name="Wang D."/>
            <person name="Wang C."/>
            <person name="Pandey M.K."/>
            <person name="Ge S."/>
            <person name="Xu Q."/>
            <person name="Li N."/>
            <person name="Li G."/>
            <person name="Huang Y."/>
            <person name="Saxena R.K."/>
            <person name="Ji Y."/>
            <person name="Li M."/>
            <person name="Yan X."/>
            <person name="He Y."/>
            <person name="Liu Y."/>
            <person name="Wang X."/>
            <person name="Xiang C."/>
            <person name="Varshney R.K."/>
            <person name="Ding H."/>
            <person name="Gao S."/>
            <person name="Zong X."/>
        </authorList>
    </citation>
    <scope>NUCLEOTIDE SEQUENCE [LARGE SCALE GENOMIC DNA]</scope>
    <source>
        <strain evidence="24 25">cv. Zhongwan 6</strain>
    </source>
</reference>
<keyword evidence="13" id="KW-1015">Disulfide bond</keyword>
<dbReference type="InterPro" id="IPR000719">
    <property type="entry name" value="Prot_kinase_dom"/>
</dbReference>
<evidence type="ECO:0000256" key="16">
    <source>
        <dbReference type="ARBA" id="ARBA00047899"/>
    </source>
</evidence>
<comment type="catalytic activity">
    <reaction evidence="16">
        <text>L-threonyl-[protein] + ATP = O-phospho-L-threonyl-[protein] + ADP + H(+)</text>
        <dbReference type="Rhea" id="RHEA:46608"/>
        <dbReference type="Rhea" id="RHEA-COMP:11060"/>
        <dbReference type="Rhea" id="RHEA-COMP:11605"/>
        <dbReference type="ChEBI" id="CHEBI:15378"/>
        <dbReference type="ChEBI" id="CHEBI:30013"/>
        <dbReference type="ChEBI" id="CHEBI:30616"/>
        <dbReference type="ChEBI" id="CHEBI:61977"/>
        <dbReference type="ChEBI" id="CHEBI:456216"/>
        <dbReference type="EC" id="2.7.11.1"/>
    </reaction>
</comment>
<dbReference type="FunFam" id="3.30.430.20:FF:000016">
    <property type="entry name" value="Cysteine-rich receptor-like protein kinase 10"/>
    <property type="match status" value="1"/>
</dbReference>
<dbReference type="InterPro" id="IPR008271">
    <property type="entry name" value="Ser/Thr_kinase_AS"/>
</dbReference>
<feature type="binding site" evidence="18">
    <location>
        <position position="364"/>
    </location>
    <ligand>
        <name>ATP</name>
        <dbReference type="ChEBI" id="CHEBI:30616"/>
    </ligand>
</feature>
<dbReference type="PANTHER" id="PTHR27002:SF814">
    <property type="entry name" value="CYSTEINE-RICH RECEPTOR-LIKE PROTEIN KINASE 10"/>
    <property type="match status" value="1"/>
</dbReference>
<dbReference type="InterPro" id="IPR038408">
    <property type="entry name" value="GNK2_sf"/>
</dbReference>
<proteinExistence type="predicted"/>
<dbReference type="PROSITE" id="PS51473">
    <property type="entry name" value="GNK2"/>
    <property type="match status" value="2"/>
</dbReference>
<protein>
    <recommendedName>
        <fullName evidence="2">non-specific serine/threonine protein kinase</fullName>
        <ecNumber evidence="2">2.7.11.1</ecNumber>
    </recommendedName>
</protein>
<dbReference type="InterPro" id="IPR011009">
    <property type="entry name" value="Kinase-like_dom_sf"/>
</dbReference>
<dbReference type="SMART" id="SM00220">
    <property type="entry name" value="S_TKc"/>
    <property type="match status" value="1"/>
</dbReference>
<keyword evidence="4" id="KW-0808">Transferase</keyword>
<evidence type="ECO:0000256" key="11">
    <source>
        <dbReference type="ARBA" id="ARBA00022989"/>
    </source>
</evidence>
<evidence type="ECO:0000256" key="10">
    <source>
        <dbReference type="ARBA" id="ARBA00022840"/>
    </source>
</evidence>
<evidence type="ECO:0000256" key="12">
    <source>
        <dbReference type="ARBA" id="ARBA00023136"/>
    </source>
</evidence>
<dbReference type="Gene3D" id="3.30.430.20">
    <property type="entry name" value="Gnk2 domain, C-X8-C-X2-C motif"/>
    <property type="match status" value="2"/>
</dbReference>
<feature type="transmembrane region" description="Helical" evidence="20">
    <location>
        <begin position="263"/>
        <end position="287"/>
    </location>
</feature>
<dbReference type="Gene3D" id="3.30.200.20">
    <property type="entry name" value="Phosphorylase Kinase, domain 1"/>
    <property type="match status" value="1"/>
</dbReference>
<dbReference type="PROSITE" id="PS00108">
    <property type="entry name" value="PROTEIN_KINASE_ST"/>
    <property type="match status" value="1"/>
</dbReference>
<dbReference type="FunFam" id="1.10.510.10:FF:000060">
    <property type="entry name" value="G-type lectin S-receptor-like serine/threonine-protein kinase"/>
    <property type="match status" value="1"/>
</dbReference>
<dbReference type="InterPro" id="IPR002902">
    <property type="entry name" value="GNK2"/>
</dbReference>
<dbReference type="PROSITE" id="PS00107">
    <property type="entry name" value="PROTEIN_KINASE_ATP"/>
    <property type="match status" value="1"/>
</dbReference>
<evidence type="ECO:0000256" key="2">
    <source>
        <dbReference type="ARBA" id="ARBA00012513"/>
    </source>
</evidence>
<evidence type="ECO:0000259" key="22">
    <source>
        <dbReference type="PROSITE" id="PS50011"/>
    </source>
</evidence>
<evidence type="ECO:0000256" key="18">
    <source>
        <dbReference type="PROSITE-ProRule" id="PRU10141"/>
    </source>
</evidence>
<evidence type="ECO:0000256" key="7">
    <source>
        <dbReference type="ARBA" id="ARBA00022737"/>
    </source>
</evidence>
<evidence type="ECO:0000256" key="13">
    <source>
        <dbReference type="ARBA" id="ARBA00023157"/>
    </source>
</evidence>
<evidence type="ECO:0000256" key="17">
    <source>
        <dbReference type="ARBA" id="ARBA00048679"/>
    </source>
</evidence>
<sequence length="846" mass="95346">MLYLWLLTIKFICFFLFACTQPLDYRYACLDQSSNPPWPRYQANLNSLLSLLSSHSAKSKGFGHGTSGINQTHKIYGLYFCRADTNATLCNSCVENSSRLIKQVCPNNVSAIFWCPFCLLRYSNKNFFGKLSVRPRVAMFDATQNSTSAGEFDSDARILMNGLIQMGSEAPLMFGTHMFNINGTQRRYGWVQCSRDITSEECKTCLSDMLHEVENCCEEKRVWRIFSPSCFVMYETQPFLLNDVQHDANAPQKAPEKDETMSLILKIIIIVIGVVAVALLAFSTYYYRRMERKKVEKEMKNLDAIFSQDQTNNAENVNPDLPMIPLSTILKCTDNFSDNYKLGEGGFGAVYKGVLADGKEIAVKRLSKTSAQGLEEFKNEVMLIAKLQHRNLVRLLACCIEKKEKLLIYEYLPNSSLDVQLRDMVKAALLDWKRRLNIINGIAKGILYLHEDSRLRVIHRDLKASNVLLDHEMNPKISDFGLARTFGGDQDEASTIRIIGTYGYMAPEYAIEGLFSVKSDVFSFGVLLLEIISGKRNNKFYLSEHGQSLLTYAWNFWSESKGLELMDPSIANSYVASEVLKCIQIGLLCVQDNAADRPTMSSVVHMLGSDNVTLPSPICPAFSVGRARNTFEGGTSSNASTPVIVNDVNDITLSEMMPSSSDHHYHHLAVCQFSDKCHHHHHDQNSPPRAYSRTLTRRPPSQPTFLTPVNPRTAGLRCSPGCVFWSQALRLGANNPLSFLFHTRFYSPLIDHDSLLLLQPQLSAHILSSGVFWALRLCCCFSTHFRPDVLASVFLRETPSSSRRTGLIFITKVVLILTFKLSILGLRYYWFGASICGFEKEGCCFV</sequence>
<dbReference type="Pfam" id="PF01657">
    <property type="entry name" value="Stress-antifung"/>
    <property type="match status" value="2"/>
</dbReference>
<comment type="subcellular location">
    <subcellularLocation>
        <location evidence="1">Membrane</location>
        <topology evidence="1">Single-pass membrane protein</topology>
    </subcellularLocation>
</comment>
<dbReference type="Gramene" id="Psat05G0624200-T1">
    <property type="protein sequence ID" value="KAI5411008.1"/>
    <property type="gene ID" value="KIW84_056242"/>
</dbReference>
<feature type="region of interest" description="Disordered" evidence="19">
    <location>
        <begin position="680"/>
        <end position="706"/>
    </location>
</feature>